<organism evidence="2">
    <name type="scientific">Alexandrium catenella</name>
    <name type="common">Red tide dinoflagellate</name>
    <name type="synonym">Gonyaulax catenella</name>
    <dbReference type="NCBI Taxonomy" id="2925"/>
    <lineage>
        <taxon>Eukaryota</taxon>
        <taxon>Sar</taxon>
        <taxon>Alveolata</taxon>
        <taxon>Dinophyceae</taxon>
        <taxon>Gonyaulacales</taxon>
        <taxon>Pyrocystaceae</taxon>
        <taxon>Alexandrium</taxon>
    </lineage>
</organism>
<gene>
    <name evidence="2" type="ORF">ACAT0790_LOCUS30831</name>
</gene>
<dbReference type="AlphaFoldDB" id="A0A7S1QVC4"/>
<feature type="region of interest" description="Disordered" evidence="1">
    <location>
        <begin position="1"/>
        <end position="57"/>
    </location>
</feature>
<feature type="compositionally biased region" description="Polar residues" evidence="1">
    <location>
        <begin position="25"/>
        <end position="36"/>
    </location>
</feature>
<accession>A0A7S1QVC4</accession>
<feature type="compositionally biased region" description="Acidic residues" evidence="1">
    <location>
        <begin position="10"/>
        <end position="22"/>
    </location>
</feature>
<protein>
    <recommendedName>
        <fullName evidence="3">SAM domain-containing protein</fullName>
    </recommendedName>
</protein>
<reference evidence="2" key="1">
    <citation type="submission" date="2021-01" db="EMBL/GenBank/DDBJ databases">
        <authorList>
            <person name="Corre E."/>
            <person name="Pelletier E."/>
            <person name="Niang G."/>
            <person name="Scheremetjew M."/>
            <person name="Finn R."/>
            <person name="Kale V."/>
            <person name="Holt S."/>
            <person name="Cochrane G."/>
            <person name="Meng A."/>
            <person name="Brown T."/>
            <person name="Cohen L."/>
        </authorList>
    </citation>
    <scope>NUCLEOTIDE SEQUENCE</scope>
    <source>
        <strain evidence="2">OF101</strain>
    </source>
</reference>
<evidence type="ECO:0008006" key="3">
    <source>
        <dbReference type="Google" id="ProtNLM"/>
    </source>
</evidence>
<proteinExistence type="predicted"/>
<name>A0A7S1QVC4_ALECA</name>
<evidence type="ECO:0000313" key="2">
    <source>
        <dbReference type="EMBL" id="CAD9149005.1"/>
    </source>
</evidence>
<evidence type="ECO:0000256" key="1">
    <source>
        <dbReference type="SAM" id="MobiDB-lite"/>
    </source>
</evidence>
<dbReference type="EMBL" id="HBGE01051043">
    <property type="protein sequence ID" value="CAD9149005.1"/>
    <property type="molecule type" value="Transcribed_RNA"/>
</dbReference>
<sequence>MVGNSGSGSEPDDQAQEDDELMSGETGNPTGSSSVTFPLKAHAPSGSADEAASDFSEGQLARWCEDLQLPADLVSRLEAEDVADPRELAAVSDGDLAAFVSGIKIGPKGRFLTAVRKMRQELVEEGTE</sequence>